<evidence type="ECO:0000313" key="7">
    <source>
        <dbReference type="Proteomes" id="UP000295258"/>
    </source>
</evidence>
<dbReference type="PANTHER" id="PTHR11931">
    <property type="entry name" value="PHOSPHOGLYCERATE MUTASE"/>
    <property type="match status" value="1"/>
</dbReference>
<accession>A0A4R4VFQ3</accession>
<dbReference type="Proteomes" id="UP000295258">
    <property type="component" value="Unassembled WGS sequence"/>
</dbReference>
<dbReference type="Gene3D" id="3.40.50.1240">
    <property type="entry name" value="Phosphoglycerate mutase-like"/>
    <property type="match status" value="1"/>
</dbReference>
<dbReference type="InterPro" id="IPR029033">
    <property type="entry name" value="His_PPase_superfam"/>
</dbReference>
<organism evidence="6 7">
    <name type="scientific">Nonomuraea deserti</name>
    <dbReference type="NCBI Taxonomy" id="1848322"/>
    <lineage>
        <taxon>Bacteria</taxon>
        <taxon>Bacillati</taxon>
        <taxon>Actinomycetota</taxon>
        <taxon>Actinomycetes</taxon>
        <taxon>Streptosporangiales</taxon>
        <taxon>Streptosporangiaceae</taxon>
        <taxon>Nonomuraea</taxon>
    </lineage>
</organism>
<feature type="binding site" evidence="5">
    <location>
        <begin position="13"/>
        <end position="20"/>
    </location>
    <ligand>
        <name>substrate</name>
    </ligand>
</feature>
<comment type="similarity">
    <text evidence="1">Belongs to the phosphoglycerate mutase family. BPG-dependent PGAM subfamily.</text>
</comment>
<dbReference type="InterPro" id="IPR013078">
    <property type="entry name" value="His_Pase_superF_clade-1"/>
</dbReference>
<proteinExistence type="inferred from homology"/>
<dbReference type="EMBL" id="SMKO01000046">
    <property type="protein sequence ID" value="TDD04409.1"/>
    <property type="molecule type" value="Genomic_DNA"/>
</dbReference>
<protein>
    <recommendedName>
        <fullName evidence="2">phosphoglycerate mutase (2,3-diphosphoglycerate-dependent)</fullName>
        <ecNumber evidence="2">5.4.2.11</ecNumber>
    </recommendedName>
</protein>
<dbReference type="Pfam" id="PF00300">
    <property type="entry name" value="His_Phos_1"/>
    <property type="match status" value="1"/>
</dbReference>
<evidence type="ECO:0000256" key="1">
    <source>
        <dbReference type="ARBA" id="ARBA00006717"/>
    </source>
</evidence>
<comment type="caution">
    <text evidence="6">The sequence shown here is derived from an EMBL/GenBank/DDBJ whole genome shotgun (WGS) entry which is preliminary data.</text>
</comment>
<keyword evidence="7" id="KW-1185">Reference proteome</keyword>
<evidence type="ECO:0000256" key="2">
    <source>
        <dbReference type="ARBA" id="ARBA00012028"/>
    </source>
</evidence>
<evidence type="ECO:0000256" key="3">
    <source>
        <dbReference type="ARBA" id="ARBA00023152"/>
    </source>
</evidence>
<keyword evidence="3" id="KW-0324">Glycolysis</keyword>
<dbReference type="AlphaFoldDB" id="A0A4R4VFQ3"/>
<feature type="binding site" evidence="5">
    <location>
        <position position="76"/>
    </location>
    <ligand>
        <name>substrate</name>
    </ligand>
</feature>
<reference evidence="6 7" key="1">
    <citation type="submission" date="2019-03" db="EMBL/GenBank/DDBJ databases">
        <title>Draft genome sequences of novel Actinobacteria.</title>
        <authorList>
            <person name="Sahin N."/>
            <person name="Ay H."/>
            <person name="Saygin H."/>
        </authorList>
    </citation>
    <scope>NUCLEOTIDE SEQUENCE [LARGE SCALE GENOMIC DNA]</scope>
    <source>
        <strain evidence="6 7">KC310</strain>
    </source>
</reference>
<keyword evidence="4" id="KW-0413">Isomerase</keyword>
<evidence type="ECO:0000256" key="4">
    <source>
        <dbReference type="ARBA" id="ARBA00023235"/>
    </source>
</evidence>
<evidence type="ECO:0000256" key="5">
    <source>
        <dbReference type="PIRSR" id="PIRSR613078-2"/>
    </source>
</evidence>
<dbReference type="SMART" id="SM00855">
    <property type="entry name" value="PGAM"/>
    <property type="match status" value="1"/>
</dbReference>
<dbReference type="EC" id="5.4.2.11" evidence="2"/>
<dbReference type="InterPro" id="IPR005952">
    <property type="entry name" value="Phosphogly_mut1"/>
</dbReference>
<sequence>MAGVGPSVIIAVRHGESEANLAYRRAGDTPLAYDRGDDEVTLTEHGRAQAAALGRLLAALPAGEAPELVWCSPYLRALDTWRIAQATWGVHPPPVTVDERLRDQEAGEFARYNPAAIKERFPGEPERREAEGAWAYRPPGGESLADVVARLRDLLADLPRRADGRRVLMVAHDSVVLGLRHVIAGGPDAELAAVLEFAPVLNASVSVWRTGGARFELVRFNDVAHLGP</sequence>
<dbReference type="SUPFAM" id="SSF53254">
    <property type="entry name" value="Phosphoglycerate mutase-like"/>
    <property type="match status" value="1"/>
</dbReference>
<dbReference type="GO" id="GO:0006096">
    <property type="term" value="P:glycolytic process"/>
    <property type="evidence" value="ECO:0007669"/>
    <property type="project" value="UniProtKB-KW"/>
</dbReference>
<evidence type="ECO:0000313" key="6">
    <source>
        <dbReference type="EMBL" id="TDD04409.1"/>
    </source>
</evidence>
<name>A0A4R4VFQ3_9ACTN</name>
<dbReference type="GO" id="GO:0004619">
    <property type="term" value="F:phosphoglycerate mutase activity"/>
    <property type="evidence" value="ECO:0007669"/>
    <property type="project" value="UniProtKB-EC"/>
</dbReference>
<dbReference type="CDD" id="cd07067">
    <property type="entry name" value="HP_PGM_like"/>
    <property type="match status" value="1"/>
</dbReference>
<gene>
    <name evidence="6" type="ORF">E1292_19040</name>
</gene>